<evidence type="ECO:0000313" key="2">
    <source>
        <dbReference type="Proteomes" id="UP001497453"/>
    </source>
</evidence>
<evidence type="ECO:0000313" key="1">
    <source>
        <dbReference type="EMBL" id="CAL1712722.1"/>
    </source>
</evidence>
<reference evidence="2" key="1">
    <citation type="submission" date="2024-04" db="EMBL/GenBank/DDBJ databases">
        <authorList>
            <person name="Shaw F."/>
            <person name="Minotto A."/>
        </authorList>
    </citation>
    <scope>NUCLEOTIDE SEQUENCE [LARGE SCALE GENOMIC DNA]</scope>
</reference>
<dbReference type="Proteomes" id="UP001497453">
    <property type="component" value="Chromosome 7"/>
</dbReference>
<sequence>MPQVAGSAITYLLNVELTRGLVDLSSDMVSDGVVAGYSHGSLNRPVANHKLHHLCWSFDNCLWDLATMHSTTCRRFTRVYHLHGVSLWEHTVRLKAFPHSKLHQMSGLLSIPTIFGGFIESISIATILYGVTAAQAYVYMLNCEYNFKWIKVIASLIVLIETPYTIHCSSYAHIVLLLSTSNHKFT</sequence>
<proteinExistence type="predicted"/>
<gene>
    <name evidence="1" type="ORF">GFSPODELE1_LOCUS8956</name>
</gene>
<name>A0ABP1E0K7_9APHY</name>
<accession>A0ABP1E0K7</accession>
<keyword evidence="2" id="KW-1185">Reference proteome</keyword>
<organism evidence="1 2">
    <name type="scientific">Somion occarium</name>
    <dbReference type="NCBI Taxonomy" id="3059160"/>
    <lineage>
        <taxon>Eukaryota</taxon>
        <taxon>Fungi</taxon>
        <taxon>Dikarya</taxon>
        <taxon>Basidiomycota</taxon>
        <taxon>Agaricomycotina</taxon>
        <taxon>Agaricomycetes</taxon>
        <taxon>Polyporales</taxon>
        <taxon>Cerrenaceae</taxon>
        <taxon>Somion</taxon>
    </lineage>
</organism>
<protein>
    <submittedName>
        <fullName evidence="1">Uncharacterized protein</fullName>
    </submittedName>
</protein>
<dbReference type="EMBL" id="OZ037950">
    <property type="protein sequence ID" value="CAL1712722.1"/>
    <property type="molecule type" value="Genomic_DNA"/>
</dbReference>